<feature type="signal peptide" evidence="2">
    <location>
        <begin position="1"/>
        <end position="31"/>
    </location>
</feature>
<keyword evidence="4" id="KW-1185">Reference proteome</keyword>
<gene>
    <name evidence="3" type="ORF">BJ085DRAFT_31287</name>
</gene>
<sequence length="701" mass="78108">MCHIFSRNRPLAYVTLGVLCVLVAFNSETHANLDSRTKESVPLLQLWNPFNAQDRELLPFANIQAIVENCVSQIINKSASKKMEGTRPGASTLMRQDIQMMTTRNPFNKINDPIGTALQIIHVRWCDITHRYLVYIQRRLSSTERVGGETLTLQVQGNFGQSPGNNGGDGRRERSEVSTSASPVINLDQATEFVTRRFSKGKEPDLTSRLYSTFSNEFTRLGSSVMGYNLEDREYQLAIKGEREMVVAAKVRQQSQLMAFGNTLHQVALVDLLYKKDAGTTVGFSGDTMLFSYSTNREIRAYATTKNQNGLQNVPPSEWPALPDVREHQMHYKGKPISMFLGDSKAAIKTTESYLTGGFDEEFLNEVRVRIADRIDILSKYGFGLSSKSRTEGCNASDEPLQFTMHISLFNKPKTSGTPVTSDMPTTSDIPKSWTESLSEKIQPIKDHFLFRWFTERHLGGTHLQLTPNSVDPLAPPQPPPKAVVPFEVNICNLSQASRAIAWGLSDLFALLMDSQALFGQPLSSLKSTGSFSSFPDADSVSPDATLESPIIFAPQYTKTKWGAIRDEFSGTDGWFTQRLREIANTKPQTTKPLSVNDNVLMPQAQAITNFGLLLYSTLRESHPSTPADNNGRLPQLMSEAKPLEYILMLYISVVKSLPCNPSMQQFREALEKTDETMGGRLAIKGLSSQIKGFLEPLTVE</sequence>
<keyword evidence="2" id="KW-0732">Signal</keyword>
<organism evidence="3 4">
    <name type="scientific">Dimargaris cristalligena</name>
    <dbReference type="NCBI Taxonomy" id="215637"/>
    <lineage>
        <taxon>Eukaryota</taxon>
        <taxon>Fungi</taxon>
        <taxon>Fungi incertae sedis</taxon>
        <taxon>Zoopagomycota</taxon>
        <taxon>Kickxellomycotina</taxon>
        <taxon>Dimargaritomycetes</taxon>
        <taxon>Dimargaritales</taxon>
        <taxon>Dimargaritaceae</taxon>
        <taxon>Dimargaris</taxon>
    </lineage>
</organism>
<evidence type="ECO:0000313" key="3">
    <source>
        <dbReference type="EMBL" id="RKP38399.1"/>
    </source>
</evidence>
<dbReference type="EMBL" id="ML002372">
    <property type="protein sequence ID" value="RKP38399.1"/>
    <property type="molecule type" value="Genomic_DNA"/>
</dbReference>
<protein>
    <submittedName>
        <fullName evidence="3">Uncharacterized protein</fullName>
    </submittedName>
</protein>
<evidence type="ECO:0000313" key="4">
    <source>
        <dbReference type="Proteomes" id="UP000268162"/>
    </source>
</evidence>
<accession>A0A4V1J5A7</accession>
<feature type="region of interest" description="Disordered" evidence="1">
    <location>
        <begin position="154"/>
        <end position="181"/>
    </location>
</feature>
<evidence type="ECO:0000256" key="2">
    <source>
        <dbReference type="SAM" id="SignalP"/>
    </source>
</evidence>
<reference evidence="4" key="1">
    <citation type="journal article" date="2018" name="Nat. Microbiol.">
        <title>Leveraging single-cell genomics to expand the fungal tree of life.</title>
        <authorList>
            <person name="Ahrendt S.R."/>
            <person name="Quandt C.A."/>
            <person name="Ciobanu D."/>
            <person name="Clum A."/>
            <person name="Salamov A."/>
            <person name="Andreopoulos B."/>
            <person name="Cheng J.F."/>
            <person name="Woyke T."/>
            <person name="Pelin A."/>
            <person name="Henrissat B."/>
            <person name="Reynolds N.K."/>
            <person name="Benny G.L."/>
            <person name="Smith M.E."/>
            <person name="James T.Y."/>
            <person name="Grigoriev I.V."/>
        </authorList>
    </citation>
    <scope>NUCLEOTIDE SEQUENCE [LARGE SCALE GENOMIC DNA]</scope>
    <source>
        <strain evidence="4">RSA 468</strain>
    </source>
</reference>
<dbReference type="AlphaFoldDB" id="A0A4V1J5A7"/>
<dbReference type="Proteomes" id="UP000268162">
    <property type="component" value="Unassembled WGS sequence"/>
</dbReference>
<feature type="compositionally biased region" description="Polar residues" evidence="1">
    <location>
        <begin position="154"/>
        <end position="164"/>
    </location>
</feature>
<feature type="chain" id="PRO_5020183685" evidence="2">
    <location>
        <begin position="32"/>
        <end position="701"/>
    </location>
</feature>
<evidence type="ECO:0000256" key="1">
    <source>
        <dbReference type="SAM" id="MobiDB-lite"/>
    </source>
</evidence>
<name>A0A4V1J5A7_9FUNG</name>
<proteinExistence type="predicted"/>